<protein>
    <recommendedName>
        <fullName evidence="2">4Fe4S-binding SPASM domain-containing protein</fullName>
    </recommendedName>
</protein>
<sequence length="261" mass="27773">MTGPISCSSTLRATGSTMQPTTSLDQGEFPMYSSCDLLEPGAVRVARPVLRGPLHPRGAGATRHSDVPAEHDKITGRQGSHARTRAAIIEAVHRGIPLKVGIVDCGPGQRAQQAREELIRLGVPHVEAPDRIRGVGRATVATGVRSSVKELCGQCGNGRAAISWDGEVRMCVLSRFLSSAGNVRTTPLAEILGGAAWYALLAQVPRPIRSEDDDDEDCTPLKKCKPNLDGGDCKPAETPYEGNALIRRQVPSRLRSMGGGQ</sequence>
<dbReference type="EMBL" id="QMEY01000045">
    <property type="protein sequence ID" value="RBQ13844.1"/>
    <property type="molecule type" value="Genomic_DNA"/>
</dbReference>
<dbReference type="AlphaFoldDB" id="A0A366LKL5"/>
<feature type="region of interest" description="Disordered" evidence="1">
    <location>
        <begin position="53"/>
        <end position="82"/>
    </location>
</feature>
<evidence type="ECO:0000259" key="2">
    <source>
        <dbReference type="Pfam" id="PF13186"/>
    </source>
</evidence>
<evidence type="ECO:0000256" key="1">
    <source>
        <dbReference type="SAM" id="MobiDB-lite"/>
    </source>
</evidence>
<name>A0A366LKL5_9ACTN</name>
<feature type="region of interest" description="Disordered" evidence="1">
    <location>
        <begin position="227"/>
        <end position="261"/>
    </location>
</feature>
<comment type="caution">
    <text evidence="3">The sequence shown here is derived from an EMBL/GenBank/DDBJ whole genome shotgun (WGS) entry which is preliminary data.</text>
</comment>
<feature type="region of interest" description="Disordered" evidence="1">
    <location>
        <begin position="1"/>
        <end position="27"/>
    </location>
</feature>
<dbReference type="Pfam" id="PF13186">
    <property type="entry name" value="SPASM"/>
    <property type="match status" value="1"/>
</dbReference>
<feature type="compositionally biased region" description="Polar residues" evidence="1">
    <location>
        <begin position="1"/>
        <end position="25"/>
    </location>
</feature>
<dbReference type="InterPro" id="IPR058240">
    <property type="entry name" value="rSAM_sf"/>
</dbReference>
<accession>A0A366LKL5</accession>
<reference evidence="3 4" key="1">
    <citation type="submission" date="2018-06" db="EMBL/GenBank/DDBJ databases">
        <title>Sphaerisporangium craniellae sp. nov., isolated from a marine sponge in the South China Sea.</title>
        <authorList>
            <person name="Li L."/>
        </authorList>
    </citation>
    <scope>NUCLEOTIDE SEQUENCE [LARGE SCALE GENOMIC DNA]</scope>
    <source>
        <strain evidence="3 4">LHW63015</strain>
    </source>
</reference>
<feature type="compositionally biased region" description="Basic and acidic residues" evidence="1">
    <location>
        <begin position="63"/>
        <end position="75"/>
    </location>
</feature>
<gene>
    <name evidence="3" type="ORF">DP939_43935</name>
</gene>
<evidence type="ECO:0000313" key="3">
    <source>
        <dbReference type="EMBL" id="RBQ13844.1"/>
    </source>
</evidence>
<dbReference type="InterPro" id="IPR023885">
    <property type="entry name" value="4Fe4S-binding_SPASM_dom"/>
</dbReference>
<evidence type="ECO:0000313" key="4">
    <source>
        <dbReference type="Proteomes" id="UP000253303"/>
    </source>
</evidence>
<feature type="domain" description="4Fe4S-binding SPASM" evidence="2">
    <location>
        <begin position="152"/>
        <end position="209"/>
    </location>
</feature>
<dbReference type="SUPFAM" id="SSF102114">
    <property type="entry name" value="Radical SAM enzymes"/>
    <property type="match status" value="1"/>
</dbReference>
<organism evidence="3 4">
    <name type="scientific">Spongiactinospora rosea</name>
    <dbReference type="NCBI Taxonomy" id="2248750"/>
    <lineage>
        <taxon>Bacteria</taxon>
        <taxon>Bacillati</taxon>
        <taxon>Actinomycetota</taxon>
        <taxon>Actinomycetes</taxon>
        <taxon>Streptosporangiales</taxon>
        <taxon>Streptosporangiaceae</taxon>
        <taxon>Spongiactinospora</taxon>
    </lineage>
</organism>
<dbReference type="Proteomes" id="UP000253303">
    <property type="component" value="Unassembled WGS sequence"/>
</dbReference>
<keyword evidence="4" id="KW-1185">Reference proteome</keyword>
<proteinExistence type="predicted"/>